<dbReference type="SUPFAM" id="SSF48264">
    <property type="entry name" value="Cytochrome P450"/>
    <property type="match status" value="1"/>
</dbReference>
<evidence type="ECO:0000256" key="1">
    <source>
        <dbReference type="ARBA" id="ARBA00001971"/>
    </source>
</evidence>
<dbReference type="Proteomes" id="UP000053095">
    <property type="component" value="Unassembled WGS sequence"/>
</dbReference>
<dbReference type="PRINTS" id="PR00385">
    <property type="entry name" value="P450"/>
</dbReference>
<dbReference type="GO" id="GO:0016705">
    <property type="term" value="F:oxidoreductase activity, acting on paired donors, with incorporation or reduction of molecular oxygen"/>
    <property type="evidence" value="ECO:0007669"/>
    <property type="project" value="InterPro"/>
</dbReference>
<protein>
    <recommendedName>
        <fullName evidence="12">Zn(2)-C6 fungal-type domain-containing protein</fullName>
    </recommendedName>
</protein>
<keyword evidence="4 9" id="KW-0408">Iron</keyword>
<dbReference type="AlphaFoldDB" id="A0A6V8H4W8"/>
<dbReference type="GO" id="GO:0003677">
    <property type="term" value="F:DNA binding"/>
    <property type="evidence" value="ECO:0007669"/>
    <property type="project" value="UniProtKB-KW"/>
</dbReference>
<dbReference type="SMART" id="SM00066">
    <property type="entry name" value="GAL4"/>
    <property type="match status" value="1"/>
</dbReference>
<keyword evidence="7" id="KW-0804">Transcription</keyword>
<evidence type="ECO:0000256" key="3">
    <source>
        <dbReference type="ARBA" id="ARBA00023002"/>
    </source>
</evidence>
<keyword evidence="14" id="KW-1185">Reference proteome</keyword>
<dbReference type="InterPro" id="IPR001128">
    <property type="entry name" value="Cyt_P450"/>
</dbReference>
<keyword evidence="3" id="KW-0560">Oxidoreductase</keyword>
<evidence type="ECO:0000256" key="7">
    <source>
        <dbReference type="ARBA" id="ARBA00023163"/>
    </source>
</evidence>
<dbReference type="PROSITE" id="PS50048">
    <property type="entry name" value="ZN2_CY6_FUNGAL_2"/>
    <property type="match status" value="1"/>
</dbReference>
<evidence type="ECO:0000313" key="13">
    <source>
        <dbReference type="EMBL" id="GAM34264.1"/>
    </source>
</evidence>
<feature type="signal peptide" evidence="11">
    <location>
        <begin position="1"/>
        <end position="17"/>
    </location>
</feature>
<reference evidence="14" key="1">
    <citation type="journal article" date="2015" name="Genome Announc.">
        <title>Draft genome sequence of Talaromyces cellulolyticus strain Y-94, a source of lignocellulosic biomass-degrading enzymes.</title>
        <authorList>
            <person name="Fujii T."/>
            <person name="Koike H."/>
            <person name="Sawayama S."/>
            <person name="Yano S."/>
            <person name="Inoue H."/>
        </authorList>
    </citation>
    <scope>NUCLEOTIDE SEQUENCE [LARGE SCALE GENOMIC DNA]</scope>
    <source>
        <strain evidence="14">Y-94</strain>
    </source>
</reference>
<dbReference type="CDD" id="cd11061">
    <property type="entry name" value="CYP67-like"/>
    <property type="match status" value="1"/>
</dbReference>
<dbReference type="GO" id="GO:0000981">
    <property type="term" value="F:DNA-binding transcription factor activity, RNA polymerase II-specific"/>
    <property type="evidence" value="ECO:0007669"/>
    <property type="project" value="InterPro"/>
</dbReference>
<dbReference type="PROSITE" id="PS00086">
    <property type="entry name" value="CYTOCHROME_P450"/>
    <property type="match status" value="1"/>
</dbReference>
<dbReference type="Pfam" id="PF11951">
    <property type="entry name" value="Fungal_trans_2"/>
    <property type="match status" value="1"/>
</dbReference>
<evidence type="ECO:0000256" key="11">
    <source>
        <dbReference type="SAM" id="SignalP"/>
    </source>
</evidence>
<evidence type="ECO:0000259" key="12">
    <source>
        <dbReference type="PROSITE" id="PS50048"/>
    </source>
</evidence>
<evidence type="ECO:0000256" key="10">
    <source>
        <dbReference type="SAM" id="MobiDB-lite"/>
    </source>
</evidence>
<name>A0A6V8H4W8_TALPI</name>
<dbReference type="CDD" id="cd00067">
    <property type="entry name" value="GAL4"/>
    <property type="match status" value="1"/>
</dbReference>
<dbReference type="InterPro" id="IPR017972">
    <property type="entry name" value="Cyt_P450_CS"/>
</dbReference>
<dbReference type="PRINTS" id="PR00463">
    <property type="entry name" value="EP450I"/>
</dbReference>
<dbReference type="EMBL" id="DF933811">
    <property type="protein sequence ID" value="GAM34264.1"/>
    <property type="molecule type" value="Genomic_DNA"/>
</dbReference>
<dbReference type="InterPro" id="IPR002401">
    <property type="entry name" value="Cyt_P450_E_grp-I"/>
</dbReference>
<keyword evidence="9" id="KW-0349">Heme</keyword>
<proteinExistence type="predicted"/>
<accession>A0A6V8H4W8</accession>
<feature type="binding site" description="axial binding residue" evidence="9">
    <location>
        <position position="457"/>
    </location>
    <ligand>
        <name>heme</name>
        <dbReference type="ChEBI" id="CHEBI:30413"/>
    </ligand>
    <ligandPart>
        <name>Fe</name>
        <dbReference type="ChEBI" id="CHEBI:18248"/>
    </ligandPart>
</feature>
<dbReference type="GO" id="GO:0020037">
    <property type="term" value="F:heme binding"/>
    <property type="evidence" value="ECO:0007669"/>
    <property type="project" value="InterPro"/>
</dbReference>
<keyword evidence="11" id="KW-0732">Signal</keyword>
<feature type="region of interest" description="Disordered" evidence="10">
    <location>
        <begin position="525"/>
        <end position="544"/>
    </location>
</feature>
<dbReference type="InterPro" id="IPR050121">
    <property type="entry name" value="Cytochrome_P450_monoxygenase"/>
</dbReference>
<dbReference type="PANTHER" id="PTHR24305">
    <property type="entry name" value="CYTOCHROME P450"/>
    <property type="match status" value="1"/>
</dbReference>
<dbReference type="InterPro" id="IPR021858">
    <property type="entry name" value="Fun_TF"/>
</dbReference>
<dbReference type="InterPro" id="IPR001138">
    <property type="entry name" value="Zn2Cys6_DnaBD"/>
</dbReference>
<evidence type="ECO:0000256" key="5">
    <source>
        <dbReference type="ARBA" id="ARBA00023015"/>
    </source>
</evidence>
<keyword evidence="2 9" id="KW-0479">Metal-binding</keyword>
<evidence type="ECO:0000313" key="14">
    <source>
        <dbReference type="Proteomes" id="UP000053095"/>
    </source>
</evidence>
<dbReference type="SUPFAM" id="SSF57701">
    <property type="entry name" value="Zn2/Cys6 DNA-binding domain"/>
    <property type="match status" value="1"/>
</dbReference>
<evidence type="ECO:0000256" key="6">
    <source>
        <dbReference type="ARBA" id="ARBA00023125"/>
    </source>
</evidence>
<feature type="chain" id="PRO_5027549090" description="Zn(2)-C6 fungal-type domain-containing protein" evidence="11">
    <location>
        <begin position="18"/>
        <end position="914"/>
    </location>
</feature>
<dbReference type="GO" id="GO:0005506">
    <property type="term" value="F:iron ion binding"/>
    <property type="evidence" value="ECO:0007669"/>
    <property type="project" value="InterPro"/>
</dbReference>
<dbReference type="PANTHER" id="PTHR24305:SF172">
    <property type="entry name" value="P450, PUTATIVE (EUROFUNG)-RELATED"/>
    <property type="match status" value="1"/>
</dbReference>
<gene>
    <name evidence="13" type="ORF">TCE0_015r01731</name>
</gene>
<evidence type="ECO:0000256" key="8">
    <source>
        <dbReference type="ARBA" id="ARBA00023242"/>
    </source>
</evidence>
<feature type="compositionally biased region" description="Polar residues" evidence="10">
    <location>
        <begin position="530"/>
        <end position="544"/>
    </location>
</feature>
<evidence type="ECO:0000256" key="2">
    <source>
        <dbReference type="ARBA" id="ARBA00022723"/>
    </source>
</evidence>
<dbReference type="InterPro" id="IPR036864">
    <property type="entry name" value="Zn2-C6_fun-type_DNA-bd_sf"/>
</dbReference>
<comment type="caution">
    <text evidence="13">The sequence shown here is derived from an EMBL/GenBank/DDBJ whole genome shotgun (WGS) entry which is preliminary data.</text>
</comment>
<sequence length="914" mass="102849">MAFFLLLIAALVAIILLEPLATYFIDKKNFRRFPNQNLISGITNFGYILERIGGVRSRRLHRVHEKHSIVRVGPNSLSFSSPQAIRDIYGHATTCIKGDMYRLLVGDHFNVLNVVDKTEHARKRRYMANVFATRNLDTWEYKVADKIQRLVRHFDAVCAKSAAGNDRSDRVVDFRKWSNLFTIEAIADIAISRKLGCLETGNDTVVINTPEGHQKCIKYIDSLHSDRRATSGIIWANAWFPVWRHVLEYVPGFFRSNWRRGQDFDELVMFLAEERVQRYNNGEDLDDLVRSILQDKEGMARGLDIGEVKAELNVFLDAGSDTTAIALTHVMFYILRNPVSLQRLREELDTALVNIDIVAPHNLVKNLPYLRACLDESLRLSPPVAFGVNRKTPPDGAKIDNQWIPGGTTVGVPAYTAHRNPGLFPEPENFRPERWLEEGVKAAQNSFIPFSAGARGCIGRNLTYMEQTMLIASLIHRQNCRARRIKCDEKKPCGNCTRRSLSCNQTEFIVHNKLSVLDITDHEGAGKEMSGNTGQDIKASTSHNPESTYDVFQQAQSTSQHGSRASTKGSGSAEVTVTKEIVLRYALSSSLLLHAICALSAKQMSLIGDSFLWEPVSTRYYGLSLGLLIEELKKQQSSREIVIAATILLCSYELLACPGADYQKHLYGARSLFHTHNIASTGTKLEKASFWIYARQDVSMALVHECATLVLPQEWPTLSECEELEEDVLGNQILWILAKLIQFKFSDKGNSLHDWHADLQKLISEIDLWWERFPIPARGVATTEPPDNGLKKIWFCVPSAATACLYYHLAKILSLECLLERPAVTPPSPEYHTTWLEEIGYHAITIASISLSPGLPGGALVVTVNPLFYAAKHIDSIAVKANIWAFLEDIERRLGFHTQNRVSRLQRETIPNNG</sequence>
<evidence type="ECO:0000256" key="4">
    <source>
        <dbReference type="ARBA" id="ARBA00023004"/>
    </source>
</evidence>
<dbReference type="InterPro" id="IPR036396">
    <property type="entry name" value="Cyt_P450_sf"/>
</dbReference>
<evidence type="ECO:0000256" key="9">
    <source>
        <dbReference type="PIRSR" id="PIRSR602401-1"/>
    </source>
</evidence>
<dbReference type="Pfam" id="PF00067">
    <property type="entry name" value="p450"/>
    <property type="match status" value="1"/>
</dbReference>
<feature type="domain" description="Zn(2)-C6 fungal-type" evidence="12">
    <location>
        <begin position="479"/>
        <end position="503"/>
    </location>
</feature>
<dbReference type="GO" id="GO:0004497">
    <property type="term" value="F:monooxygenase activity"/>
    <property type="evidence" value="ECO:0007669"/>
    <property type="project" value="InterPro"/>
</dbReference>
<keyword evidence="6" id="KW-0238">DNA-binding</keyword>
<dbReference type="GO" id="GO:0008270">
    <property type="term" value="F:zinc ion binding"/>
    <property type="evidence" value="ECO:0007669"/>
    <property type="project" value="InterPro"/>
</dbReference>
<keyword evidence="5" id="KW-0805">Transcription regulation</keyword>
<dbReference type="Gene3D" id="1.10.630.10">
    <property type="entry name" value="Cytochrome P450"/>
    <property type="match status" value="1"/>
</dbReference>
<comment type="cofactor">
    <cofactor evidence="1 9">
        <name>heme</name>
        <dbReference type="ChEBI" id="CHEBI:30413"/>
    </cofactor>
</comment>
<organism evidence="13 14">
    <name type="scientific">Talaromyces pinophilus</name>
    <name type="common">Penicillium pinophilum</name>
    <dbReference type="NCBI Taxonomy" id="128442"/>
    <lineage>
        <taxon>Eukaryota</taxon>
        <taxon>Fungi</taxon>
        <taxon>Dikarya</taxon>
        <taxon>Ascomycota</taxon>
        <taxon>Pezizomycotina</taxon>
        <taxon>Eurotiomycetes</taxon>
        <taxon>Eurotiomycetidae</taxon>
        <taxon>Eurotiales</taxon>
        <taxon>Trichocomaceae</taxon>
        <taxon>Talaromyces</taxon>
        <taxon>Talaromyces sect. Talaromyces</taxon>
    </lineage>
</organism>
<keyword evidence="8" id="KW-0539">Nucleus</keyword>